<accession>A0A0M4R3J1</accession>
<proteinExistence type="predicted"/>
<evidence type="ECO:0000313" key="1">
    <source>
        <dbReference type="EMBL" id="ALF01254.1"/>
    </source>
</evidence>
<keyword evidence="2" id="KW-1185">Reference proteome</keyword>
<reference evidence="1 2" key="1">
    <citation type="submission" date="2015-08" db="EMBL/GenBank/DDBJ databases">
        <authorList>
            <person name="London S.C."/>
            <person name="Barrett N.A."/>
            <person name="Buerkert T.R."/>
            <person name="Cautela J.A."/>
            <person name="Egan M.S."/>
            <person name="Erb J.E."/>
            <person name="Garrigan K.E."/>
            <person name="Hagan D.J."/>
            <person name="Hartwell M.C."/>
            <person name="Hyduchak K.M."/>
            <person name="Jacob A.E."/>
            <person name="Lamey M.E."/>
            <person name="Lindemann J.M."/>
            <person name="Martynyuk T."/>
            <person name="Mele F.E."/>
            <person name="Menninger J.E."/>
            <person name="Nabua C.T."/>
            <person name="Napoli C.K."/>
            <person name="Santiago L.M."/>
            <person name="Sweetman A.T."/>
            <person name="Weinstein J.L."/>
            <person name="Denigris D.M."/>
            <person name="King-Smith C."/>
            <person name="Lee-Soety J.Y."/>
            <person name="Delesalle V.A."/>
            <person name="Bradley K.W."/>
            <person name="Asai D.J."/>
            <person name="Bowman C.A."/>
            <person name="Russell D.A."/>
            <person name="Pope W.H."/>
            <person name="Jacobs-Sera D."/>
            <person name="Hendrix R.W."/>
            <person name="Hatfull G.F."/>
        </authorList>
    </citation>
    <scope>NUCLEOTIDE SEQUENCE [LARGE SCALE GENOMIC DNA]</scope>
</reference>
<gene>
    <name evidence="1" type="ORF">SEA_BRENT_43</name>
</gene>
<evidence type="ECO:0000313" key="2">
    <source>
        <dbReference type="Proteomes" id="UP000226267"/>
    </source>
</evidence>
<name>A0A0M4R3J1_9CAUD</name>
<sequence length="259" mass="28417">MTAKFEDLPESVQAQLREEMLHEEPAPETRAYVEERVAVLRAEAAAQLKAEVGLRGRLDATQPSSVLKGAAPIDWDAEREADEQLDAALQALTGETAEQAQARFDKAQAEAAGVPLDFAQLYSKVQAEILTAIADQPQPPEVVTAAVIQLVTGYCAAPFERKLVELEGIIGALQLSIRDSEETAERRGSIITGLMTDKRNMQQRLNVLHIAVGKLMELNSTPELVITDEYLRRTTPGLVTIFDERMMGRTRITHEGAGE</sequence>
<protein>
    <submittedName>
        <fullName evidence="1">Uncharacterized protein</fullName>
    </submittedName>
</protein>
<dbReference type="EMBL" id="KT365401">
    <property type="protein sequence ID" value="ALF01254.1"/>
    <property type="molecule type" value="Genomic_DNA"/>
</dbReference>
<dbReference type="OrthoDB" id="26656at10239"/>
<dbReference type="Proteomes" id="UP000226267">
    <property type="component" value="Segment"/>
</dbReference>
<organism evidence="1 2">
    <name type="scientific">Arthrobacter phage Brent</name>
    <dbReference type="NCBI Taxonomy" id="1701798"/>
    <lineage>
        <taxon>Viruses</taxon>
        <taxon>Duplodnaviria</taxon>
        <taxon>Heunggongvirae</taxon>
        <taxon>Uroviricota</taxon>
        <taxon>Caudoviricetes</taxon>
        <taxon>Berryhillviridae</taxon>
        <taxon>Jawnskivirus</taxon>
        <taxon>Jawnskivirus brent</taxon>
        <taxon>Marthavirus brent</taxon>
    </lineage>
</organism>